<dbReference type="NCBIfam" id="TIGR01733">
    <property type="entry name" value="AA-adenyl-dom"/>
    <property type="match status" value="1"/>
</dbReference>
<dbReference type="InterPro" id="IPR036736">
    <property type="entry name" value="ACP-like_sf"/>
</dbReference>
<feature type="region of interest" description="Disordered" evidence="4">
    <location>
        <begin position="1"/>
        <end position="26"/>
    </location>
</feature>
<evidence type="ECO:0000259" key="5">
    <source>
        <dbReference type="PROSITE" id="PS50075"/>
    </source>
</evidence>
<evidence type="ECO:0000313" key="6">
    <source>
        <dbReference type="EMBL" id="MDC2961382.1"/>
    </source>
</evidence>
<dbReference type="RefSeq" id="WP_272179204.1">
    <property type="nucleotide sequence ID" value="NZ_JAQOSK010000034.1"/>
</dbReference>
<keyword evidence="3" id="KW-0597">Phosphoprotein</keyword>
<dbReference type="Gene3D" id="3.30.559.10">
    <property type="entry name" value="Chloramphenicol acetyltransferase-like domain"/>
    <property type="match status" value="1"/>
</dbReference>
<evidence type="ECO:0000256" key="4">
    <source>
        <dbReference type="SAM" id="MobiDB-lite"/>
    </source>
</evidence>
<dbReference type="CDD" id="cd12116">
    <property type="entry name" value="A_NRPS_Ta1_like"/>
    <property type="match status" value="1"/>
</dbReference>
<dbReference type="InterPro" id="IPR000873">
    <property type="entry name" value="AMP-dep_synth/lig_dom"/>
</dbReference>
<dbReference type="InterPro" id="IPR020802">
    <property type="entry name" value="TesA-like"/>
</dbReference>
<dbReference type="Pfam" id="PF00550">
    <property type="entry name" value="PP-binding"/>
    <property type="match status" value="1"/>
</dbReference>
<dbReference type="Proteomes" id="UP001221328">
    <property type="component" value="Unassembled WGS sequence"/>
</dbReference>
<dbReference type="InterPro" id="IPR009081">
    <property type="entry name" value="PP-bd_ACP"/>
</dbReference>
<feature type="compositionally biased region" description="Basic and acidic residues" evidence="4">
    <location>
        <begin position="7"/>
        <end position="16"/>
    </location>
</feature>
<keyword evidence="7" id="KW-1185">Reference proteome</keyword>
<dbReference type="InterPro" id="IPR001031">
    <property type="entry name" value="Thioesterase"/>
</dbReference>
<dbReference type="SMART" id="SM00824">
    <property type="entry name" value="PKS_TE"/>
    <property type="match status" value="1"/>
</dbReference>
<comment type="caution">
    <text evidence="6">The sequence shown here is derived from an EMBL/GenBank/DDBJ whole genome shotgun (WGS) entry which is preliminary data.</text>
</comment>
<dbReference type="SUPFAM" id="SSF53474">
    <property type="entry name" value="alpha/beta-Hydrolases"/>
    <property type="match status" value="1"/>
</dbReference>
<dbReference type="Pfam" id="PF13193">
    <property type="entry name" value="AMP-binding_C"/>
    <property type="match status" value="1"/>
</dbReference>
<feature type="domain" description="Carrier" evidence="5">
    <location>
        <begin position="980"/>
        <end position="1055"/>
    </location>
</feature>
<dbReference type="Gene3D" id="1.10.1200.10">
    <property type="entry name" value="ACP-like"/>
    <property type="match status" value="1"/>
</dbReference>
<dbReference type="Gene3D" id="3.40.50.980">
    <property type="match status" value="2"/>
</dbReference>
<dbReference type="Pfam" id="PF00975">
    <property type="entry name" value="Thioesterase"/>
    <property type="match status" value="1"/>
</dbReference>
<dbReference type="InterPro" id="IPR020459">
    <property type="entry name" value="AMP-binding"/>
</dbReference>
<dbReference type="Gene3D" id="3.40.50.1820">
    <property type="entry name" value="alpha/beta hydrolase"/>
    <property type="match status" value="1"/>
</dbReference>
<evidence type="ECO:0000313" key="7">
    <source>
        <dbReference type="Proteomes" id="UP001221328"/>
    </source>
</evidence>
<keyword evidence="2" id="KW-0596">Phosphopantetheine</keyword>
<dbReference type="InterPro" id="IPR023213">
    <property type="entry name" value="CAT-like_dom_sf"/>
</dbReference>
<evidence type="ECO:0000256" key="2">
    <source>
        <dbReference type="ARBA" id="ARBA00022450"/>
    </source>
</evidence>
<dbReference type="InterPro" id="IPR045851">
    <property type="entry name" value="AMP-bd_C_sf"/>
</dbReference>
<dbReference type="Pfam" id="PF00501">
    <property type="entry name" value="AMP-binding"/>
    <property type="match status" value="1"/>
</dbReference>
<dbReference type="EMBL" id="JAQOSK010000034">
    <property type="protein sequence ID" value="MDC2961382.1"/>
    <property type="molecule type" value="Genomic_DNA"/>
</dbReference>
<dbReference type="Pfam" id="PF00668">
    <property type="entry name" value="Condensation"/>
    <property type="match status" value="1"/>
</dbReference>
<accession>A0ABT5GA31</accession>
<evidence type="ECO:0000256" key="3">
    <source>
        <dbReference type="ARBA" id="ARBA00022553"/>
    </source>
</evidence>
<organism evidence="6 7">
    <name type="scientific">Streptomyces gilvifuscus</name>
    <dbReference type="NCBI Taxonomy" id="1550617"/>
    <lineage>
        <taxon>Bacteria</taxon>
        <taxon>Bacillati</taxon>
        <taxon>Actinomycetota</taxon>
        <taxon>Actinomycetes</taxon>
        <taxon>Kitasatosporales</taxon>
        <taxon>Streptomycetaceae</taxon>
        <taxon>Streptomyces</taxon>
    </lineage>
</organism>
<dbReference type="PROSITE" id="PS00455">
    <property type="entry name" value="AMP_BINDING"/>
    <property type="match status" value="1"/>
</dbReference>
<feature type="region of interest" description="Disordered" evidence="4">
    <location>
        <begin position="959"/>
        <end position="980"/>
    </location>
</feature>
<dbReference type="PANTHER" id="PTHR45527:SF1">
    <property type="entry name" value="FATTY ACID SYNTHASE"/>
    <property type="match status" value="1"/>
</dbReference>
<feature type="region of interest" description="Disordered" evidence="4">
    <location>
        <begin position="1324"/>
        <end position="1346"/>
    </location>
</feature>
<protein>
    <submittedName>
        <fullName evidence="6">Amino acid adenylation domain-containing protein</fullName>
    </submittedName>
</protein>
<reference evidence="6 7" key="1">
    <citation type="journal article" date="2015" name="Int. J. Syst. Evol. Microbiol.">
        <title>Streptomyces gilvifuscus sp. nov., an actinomycete that produces antibacterial compounds isolated from soil.</title>
        <authorList>
            <person name="Nguyen T.M."/>
            <person name="Kim J."/>
        </authorList>
    </citation>
    <scope>NUCLEOTIDE SEQUENCE [LARGE SCALE GENOMIC DNA]</scope>
    <source>
        <strain evidence="6 7">T113</strain>
    </source>
</reference>
<comment type="cofactor">
    <cofactor evidence="1">
        <name>pantetheine 4'-phosphate</name>
        <dbReference type="ChEBI" id="CHEBI:47942"/>
    </cofactor>
</comment>
<dbReference type="PROSITE" id="PS50075">
    <property type="entry name" value="CARRIER"/>
    <property type="match status" value="1"/>
</dbReference>
<dbReference type="InterPro" id="IPR025110">
    <property type="entry name" value="AMP-bd_C"/>
</dbReference>
<dbReference type="InterPro" id="IPR010071">
    <property type="entry name" value="AA_adenyl_dom"/>
</dbReference>
<dbReference type="SUPFAM" id="SSF47336">
    <property type="entry name" value="ACP-like"/>
    <property type="match status" value="1"/>
</dbReference>
<sequence>MTTSPTMEREGERDGTHVGATGDAGTDAPLSAAQQRVWFLEQLRPELVEYNMAQVLELSGPLDVEALGAALTLVVERHSVLRSRVVQDAAGKPRLRAEPASVIGIDRTDLRYLAVGPAYEEAYRLSEADVGRRFDLGAAPWLRARLCELPEQRYLFTLVVHHIAVDAASMQILWTELSQAYGAFAAGLRPDLPELPIQYADYTNWAAQQLDSPHMTRELAHWKRTLAGADPTELRTDRPRPAVRGGQGARVSHVIDPAVVGGVRELARRHHVTPFMVLFAAFAAVVSRHSGSRDVTVGVPMSGRMRQETEGLIGFFVNTVLLRTDLDGDPTFAELLSRVRGTTLDAYEHQEVPFDLLVDELRPERDLSRNPLFQLMFNLVEEQTSRLDLPGVSVRSLPVEADTARFDLDVTVVTQGERMEVLLSYATEIFEAETVARFAEHYRQVLAQVVRQPDVRLADLDVLTPAEERLLRSGWNGTARPQSPRLVHELIDEHAVRKPDAIALTGPDGDEVSYGELARRSSALAGVLRAAGAGQDAPVGVLVERSPDMLVALLAVIKSGAAYLPLEPTYPRERLAYLLEDSGARLLLGRPELVDSLGLGADVRVVDLGMPLEDCPAQPVTVLPDDLAYVIYTSGSTGRPKGVLVPHRGLVNFVQDIGRTLELSGDDVLCTVTTISFDASVLELFVPLSVGARLVVVDRETASDGAALAGVLESSAATVLAATPATWHLLLLSGWSGGELQAVSGGEALSPQLARELAPKVSRLWNLYGPTETTVYSTLYQVPAEGVADVVPVGRPIANTQVYVVDDGMRLVPIGAVGELLIGGAGLTRGYAGRPGLTAERFVPDPFGSGQRLYRTGDLARRRHDGTLEYIGREDTQVKIRGHRIELGEIEAVLQRHPAVARAAVTTTGDGLARRIIGYVSWRGEPDDVGLRGFLHDRLPQYMVPAELIGLDRMPLTPNGKVDRKQLPAPERAASSEPVAPRDSLELRVTSICERVLGRSPVGVRDDFFAAGGNSLTAFELVEAVRRELGVSVPLSTFFRTPTVEGLCAALPKVSGVSEQLLVPLATAPRHIGAPLFLVHPHGGGVSSYMSLARELEGRVTVHGVEAVGYNTDAAPLRTVEEIAERYLDEISRSGADDPLLLAGWSFGGVVAYEMAVQRERAGRPVGALVLLDSPVPGSADLVGDEDVLSRIGADAGLAADEMSSLDDNQIIAALVRQSHRAGRLPDRIESTAVRRMVEVARANGTAAGRYRPGAAISADVYLLTVSEPHPTLKSPDVDPVAWQALTRGRVHQVPVPGNHHDMVHPPHVAELAERITEIVRAAHDGPAGPSAPPHPHPRIRTTEEA</sequence>
<dbReference type="InterPro" id="IPR001242">
    <property type="entry name" value="Condensation_dom"/>
</dbReference>
<dbReference type="InterPro" id="IPR020806">
    <property type="entry name" value="PKS_PP-bd"/>
</dbReference>
<dbReference type="InterPro" id="IPR029058">
    <property type="entry name" value="AB_hydrolase_fold"/>
</dbReference>
<gene>
    <name evidence="6" type="ORF">PO587_43860</name>
</gene>
<dbReference type="SUPFAM" id="SSF56801">
    <property type="entry name" value="Acetyl-CoA synthetase-like"/>
    <property type="match status" value="1"/>
</dbReference>
<dbReference type="InterPro" id="IPR020845">
    <property type="entry name" value="AMP-binding_CS"/>
</dbReference>
<dbReference type="CDD" id="cd19531">
    <property type="entry name" value="LCL_NRPS-like"/>
    <property type="match status" value="1"/>
</dbReference>
<dbReference type="Gene3D" id="3.30.300.30">
    <property type="match status" value="1"/>
</dbReference>
<name>A0ABT5GA31_9ACTN</name>
<dbReference type="PRINTS" id="PR00154">
    <property type="entry name" value="AMPBINDING"/>
</dbReference>
<proteinExistence type="predicted"/>
<dbReference type="Gene3D" id="2.30.38.10">
    <property type="entry name" value="Luciferase, Domain 3"/>
    <property type="match status" value="1"/>
</dbReference>
<dbReference type="Gene3D" id="3.30.559.30">
    <property type="entry name" value="Nonribosomal peptide synthetase, condensation domain"/>
    <property type="match status" value="1"/>
</dbReference>
<dbReference type="SUPFAM" id="SSF52777">
    <property type="entry name" value="CoA-dependent acyltransferases"/>
    <property type="match status" value="2"/>
</dbReference>
<evidence type="ECO:0000256" key="1">
    <source>
        <dbReference type="ARBA" id="ARBA00001957"/>
    </source>
</evidence>
<dbReference type="SMART" id="SM00823">
    <property type="entry name" value="PKS_PP"/>
    <property type="match status" value="1"/>
</dbReference>
<dbReference type="PANTHER" id="PTHR45527">
    <property type="entry name" value="NONRIBOSOMAL PEPTIDE SYNTHETASE"/>
    <property type="match status" value="1"/>
</dbReference>